<gene>
    <name evidence="2" type="ORF">STARVERO_01961</name>
</gene>
<dbReference type="InterPro" id="IPR027373">
    <property type="entry name" value="RHH_dom"/>
</dbReference>
<name>A0A5S9NYQ5_9HYPH</name>
<reference evidence="2 3" key="1">
    <citation type="submission" date="2019-12" db="EMBL/GenBank/DDBJ databases">
        <authorList>
            <person name="Reyes-Prieto M."/>
        </authorList>
    </citation>
    <scope>NUCLEOTIDE SEQUENCE [LARGE SCALE GENOMIC DNA]</scope>
    <source>
        <strain evidence="2">HF14-78462</strain>
    </source>
</reference>
<dbReference type="RefSeq" id="WP_159598703.1">
    <property type="nucleotide sequence ID" value="NZ_CACSAS010000001.1"/>
</dbReference>
<evidence type="ECO:0000313" key="3">
    <source>
        <dbReference type="Proteomes" id="UP000433050"/>
    </source>
</evidence>
<feature type="domain" description="Ribbon-helix-helix" evidence="1">
    <location>
        <begin position="7"/>
        <end position="68"/>
    </location>
</feature>
<organism evidence="2 3">
    <name type="scientific">Starkeya nomas</name>
    <dbReference type="NCBI Taxonomy" id="2666134"/>
    <lineage>
        <taxon>Bacteria</taxon>
        <taxon>Pseudomonadati</taxon>
        <taxon>Pseudomonadota</taxon>
        <taxon>Alphaproteobacteria</taxon>
        <taxon>Hyphomicrobiales</taxon>
        <taxon>Xanthobacteraceae</taxon>
        <taxon>Starkeya</taxon>
    </lineage>
</organism>
<protein>
    <recommendedName>
        <fullName evidence="1">Ribbon-helix-helix domain-containing protein</fullName>
    </recommendedName>
</protein>
<proteinExistence type="predicted"/>
<dbReference type="EMBL" id="CACSAS010000001">
    <property type="protein sequence ID" value="CAA0096030.1"/>
    <property type="molecule type" value="Genomic_DNA"/>
</dbReference>
<dbReference type="InterPro" id="IPR038268">
    <property type="entry name" value="RHH_sf"/>
</dbReference>
<keyword evidence="3" id="KW-1185">Reference proteome</keyword>
<dbReference type="AlphaFoldDB" id="A0A5S9NYQ5"/>
<evidence type="ECO:0000313" key="2">
    <source>
        <dbReference type="EMBL" id="CAA0096030.1"/>
    </source>
</evidence>
<dbReference type="Gene3D" id="1.10.3990.20">
    <property type="entry name" value="protein bp1543"/>
    <property type="match status" value="1"/>
</dbReference>
<sequence length="78" mass="8694">MRSLILKRSVNIAGHKTSISLEEPFWIGLKESAARRGLTIGELVGLVDANREHTNLSSALRLYVLDHYRAGHAERRAA</sequence>
<dbReference type="Proteomes" id="UP000433050">
    <property type="component" value="Unassembled WGS sequence"/>
</dbReference>
<accession>A0A5S9NYQ5</accession>
<dbReference type="Pfam" id="PF13467">
    <property type="entry name" value="RHH_4"/>
    <property type="match status" value="1"/>
</dbReference>
<evidence type="ECO:0000259" key="1">
    <source>
        <dbReference type="Pfam" id="PF13467"/>
    </source>
</evidence>